<evidence type="ECO:0000313" key="1">
    <source>
        <dbReference type="EMBL" id="AYV81007.1"/>
    </source>
</evidence>
<reference evidence="1" key="1">
    <citation type="submission" date="2018-10" db="EMBL/GenBank/DDBJ databases">
        <title>Hidden diversity of soil giant viruses.</title>
        <authorList>
            <person name="Schulz F."/>
            <person name="Alteio L."/>
            <person name="Goudeau D."/>
            <person name="Ryan E.M."/>
            <person name="Malmstrom R.R."/>
            <person name="Blanchard J."/>
            <person name="Woyke T."/>
        </authorList>
    </citation>
    <scope>NUCLEOTIDE SEQUENCE</scope>
    <source>
        <strain evidence="1">HAV1</strain>
    </source>
</reference>
<name>A0A3G5A1B5_9VIRU</name>
<gene>
    <name evidence="1" type="ORF">Harvfovirus13_13</name>
</gene>
<dbReference type="Pfam" id="PF14938">
    <property type="entry name" value="SNAP"/>
    <property type="match status" value="1"/>
</dbReference>
<dbReference type="SUPFAM" id="SSF48452">
    <property type="entry name" value="TPR-like"/>
    <property type="match status" value="1"/>
</dbReference>
<organism evidence="1">
    <name type="scientific">Harvfovirus sp</name>
    <dbReference type="NCBI Taxonomy" id="2487768"/>
    <lineage>
        <taxon>Viruses</taxon>
        <taxon>Varidnaviria</taxon>
        <taxon>Bamfordvirae</taxon>
        <taxon>Nucleocytoviricota</taxon>
        <taxon>Megaviricetes</taxon>
        <taxon>Imitervirales</taxon>
        <taxon>Mimiviridae</taxon>
        <taxon>Klosneuvirinae</taxon>
    </lineage>
</organism>
<sequence length="155" mass="17503">MTQTVTLCYAKTLLDEAEAYSKSHIFTSLEAQIACGLYCKAALQYKLLGQWENAAKIYEHVELYIEAGDAYYYASDIVNTVRCYNEAGAILIKKDSFDEAAEIYQDLANKCEKKEFIKDAIDAYQNAENCYRVIDKDSLATAMSEKIITLAKKLT</sequence>
<protein>
    <submittedName>
        <fullName evidence="1">Uncharacterized protein</fullName>
    </submittedName>
</protein>
<proteinExistence type="predicted"/>
<dbReference type="InterPro" id="IPR011990">
    <property type="entry name" value="TPR-like_helical_dom_sf"/>
</dbReference>
<dbReference type="Gene3D" id="1.25.40.10">
    <property type="entry name" value="Tetratricopeptide repeat domain"/>
    <property type="match status" value="1"/>
</dbReference>
<accession>A0A3G5A1B5</accession>
<dbReference type="EMBL" id="MK072255">
    <property type="protein sequence ID" value="AYV81007.1"/>
    <property type="molecule type" value="Genomic_DNA"/>
</dbReference>